<dbReference type="Gene3D" id="3.10.150.10">
    <property type="entry name" value="DNA Polymerase III, subunit A, domain 2"/>
    <property type="match status" value="1"/>
</dbReference>
<dbReference type="PIRSF" id="PIRSF000804">
    <property type="entry name" value="DNA_pol_III_b"/>
    <property type="match status" value="1"/>
</dbReference>
<dbReference type="PANTHER" id="PTHR30478:SF0">
    <property type="entry name" value="BETA SLIDING CLAMP"/>
    <property type="match status" value="1"/>
</dbReference>
<evidence type="ECO:0000256" key="6">
    <source>
        <dbReference type="ARBA" id="ARBA00022695"/>
    </source>
</evidence>
<dbReference type="GO" id="GO:0008408">
    <property type="term" value="F:3'-5' exonuclease activity"/>
    <property type="evidence" value="ECO:0007669"/>
    <property type="project" value="InterPro"/>
</dbReference>
<dbReference type="CDD" id="cd00140">
    <property type="entry name" value="beta_clamp"/>
    <property type="match status" value="1"/>
</dbReference>
<dbReference type="GO" id="GO:0009360">
    <property type="term" value="C:DNA polymerase III complex"/>
    <property type="evidence" value="ECO:0007669"/>
    <property type="project" value="InterPro"/>
</dbReference>
<dbReference type="GO" id="GO:0006271">
    <property type="term" value="P:DNA strand elongation involved in DNA replication"/>
    <property type="evidence" value="ECO:0007669"/>
    <property type="project" value="TreeGrafter"/>
</dbReference>
<dbReference type="Gene3D" id="3.70.10.10">
    <property type="match status" value="1"/>
</dbReference>
<keyword evidence="8 10" id="KW-0239">DNA-directed DNA polymerase</keyword>
<name>A0A9D7STL4_9BACT</name>
<evidence type="ECO:0000256" key="3">
    <source>
        <dbReference type="ARBA" id="ARBA00021035"/>
    </source>
</evidence>
<dbReference type="SMART" id="SM00480">
    <property type="entry name" value="POL3Bc"/>
    <property type="match status" value="1"/>
</dbReference>
<feature type="domain" description="DNA polymerase III beta sliding clamp N-terminal" evidence="11">
    <location>
        <begin position="1"/>
        <end position="120"/>
    </location>
</feature>
<keyword evidence="6 10" id="KW-0548">Nucleotidyltransferase</keyword>
<dbReference type="GO" id="GO:0003887">
    <property type="term" value="F:DNA-directed DNA polymerase activity"/>
    <property type="evidence" value="ECO:0007669"/>
    <property type="project" value="UniProtKB-UniRule"/>
</dbReference>
<evidence type="ECO:0000313" key="15">
    <source>
        <dbReference type="Proteomes" id="UP000808337"/>
    </source>
</evidence>
<sequence length="369" mass="41204">MEFKVSSGDLLKHLNVVAGAIHTNPILAITEDFLVDIRKGVMTLTATNLETSISTRMDVESKEDGSVAIPAKILLETLKALPNQQVSFDIDQDQRSLVLTTENGMYKMAVDPPDDFPALPSSDDKEILIPVAHLLAGINYTIFATTSDEMRPAMTGVNVVVDFNKISFVASDGHKLVRYHALGTSTEQTGSFVVPKKAMALLRGAAPTEGNTYLKYNKSHVFFRFDDTQVICRLINQSYPDFNAVIPVNNKNVLYISRTHLLGALRRINIFANRTTNQVFFRLADNSLTITTKDMDFSNEASEQLSCEFEGDPMDIAFNARFFIELLNALSQEDIHMTMSVPSKPVLLYPDEQIEHEEVMMLIMPVIIY</sequence>
<dbReference type="GO" id="GO:0003677">
    <property type="term" value="F:DNA binding"/>
    <property type="evidence" value="ECO:0007669"/>
    <property type="project" value="UniProtKB-UniRule"/>
</dbReference>
<comment type="similarity">
    <text evidence="2 10">Belongs to the beta sliding clamp family.</text>
</comment>
<evidence type="ECO:0000256" key="8">
    <source>
        <dbReference type="ARBA" id="ARBA00022932"/>
    </source>
</evidence>
<evidence type="ECO:0000256" key="9">
    <source>
        <dbReference type="ARBA" id="ARBA00023125"/>
    </source>
</evidence>
<evidence type="ECO:0000313" key="14">
    <source>
        <dbReference type="EMBL" id="MBK9982862.1"/>
    </source>
</evidence>
<keyword evidence="5 10" id="KW-0808">Transferase</keyword>
<gene>
    <name evidence="14" type="primary">dnaN</name>
    <name evidence="14" type="ORF">IPP15_10660</name>
</gene>
<dbReference type="AlphaFoldDB" id="A0A9D7STL4"/>
<comment type="function">
    <text evidence="10">Confers DNA tethering and processivity to DNA polymerases and other proteins. Acts as a clamp, forming a ring around DNA (a reaction catalyzed by the clamp-loading complex) which diffuses in an ATP-independent manner freely and bidirectionally along dsDNA. Initially characterized for its ability to contact the catalytic subunit of DNA polymerase III (Pol III), a complex, multichain enzyme responsible for most of the replicative synthesis in bacteria; Pol III exhibits 3'-5' exonuclease proofreading activity. The beta chain is required for initiation of replication as well as for processivity of DNA replication.</text>
</comment>
<reference evidence="14 15" key="1">
    <citation type="submission" date="2020-10" db="EMBL/GenBank/DDBJ databases">
        <title>Connecting structure to function with the recovery of over 1000 high-quality activated sludge metagenome-assembled genomes encoding full-length rRNA genes using long-read sequencing.</title>
        <authorList>
            <person name="Singleton C.M."/>
            <person name="Petriglieri F."/>
            <person name="Kristensen J.M."/>
            <person name="Kirkegaard R.H."/>
            <person name="Michaelsen T.Y."/>
            <person name="Andersen M.H."/>
            <person name="Karst S.M."/>
            <person name="Dueholm M.S."/>
            <person name="Nielsen P.H."/>
            <person name="Albertsen M."/>
        </authorList>
    </citation>
    <scope>NUCLEOTIDE SEQUENCE [LARGE SCALE GENOMIC DNA]</scope>
    <source>
        <strain evidence="14">Ribe_18-Q3-R11-54_MAXAC.273</strain>
    </source>
</reference>
<comment type="subunit">
    <text evidence="10">Forms a ring-shaped head-to-tail homodimer around DNA.</text>
</comment>
<dbReference type="InterPro" id="IPR022634">
    <property type="entry name" value="DNA_polIII_beta_N"/>
</dbReference>
<dbReference type="InterPro" id="IPR046938">
    <property type="entry name" value="DNA_clamp_sf"/>
</dbReference>
<dbReference type="Pfam" id="PF00712">
    <property type="entry name" value="DNA_pol3_beta"/>
    <property type="match status" value="1"/>
</dbReference>
<evidence type="ECO:0000259" key="12">
    <source>
        <dbReference type="Pfam" id="PF02767"/>
    </source>
</evidence>
<comment type="caution">
    <text evidence="14">The sequence shown here is derived from an EMBL/GenBank/DDBJ whole genome shotgun (WGS) entry which is preliminary data.</text>
</comment>
<dbReference type="EMBL" id="JADKGY010000008">
    <property type="protein sequence ID" value="MBK9982862.1"/>
    <property type="molecule type" value="Genomic_DNA"/>
</dbReference>
<evidence type="ECO:0000256" key="2">
    <source>
        <dbReference type="ARBA" id="ARBA00010752"/>
    </source>
</evidence>
<evidence type="ECO:0000256" key="7">
    <source>
        <dbReference type="ARBA" id="ARBA00022705"/>
    </source>
</evidence>
<evidence type="ECO:0000259" key="11">
    <source>
        <dbReference type="Pfam" id="PF00712"/>
    </source>
</evidence>
<dbReference type="InterPro" id="IPR022637">
    <property type="entry name" value="DNA_polIII_beta_cen"/>
</dbReference>
<dbReference type="Proteomes" id="UP000808337">
    <property type="component" value="Unassembled WGS sequence"/>
</dbReference>
<evidence type="ECO:0000256" key="4">
    <source>
        <dbReference type="ARBA" id="ARBA00022490"/>
    </source>
</evidence>
<evidence type="ECO:0000256" key="10">
    <source>
        <dbReference type="PIRNR" id="PIRNR000804"/>
    </source>
</evidence>
<feature type="domain" description="DNA polymerase III beta sliding clamp C-terminal" evidence="13">
    <location>
        <begin position="245"/>
        <end position="361"/>
    </location>
</feature>
<dbReference type="PANTHER" id="PTHR30478">
    <property type="entry name" value="DNA POLYMERASE III SUBUNIT BETA"/>
    <property type="match status" value="1"/>
</dbReference>
<comment type="subcellular location">
    <subcellularLocation>
        <location evidence="1 10">Cytoplasm</location>
    </subcellularLocation>
</comment>
<accession>A0A9D7STL4</accession>
<dbReference type="SUPFAM" id="SSF55979">
    <property type="entry name" value="DNA clamp"/>
    <property type="match status" value="3"/>
</dbReference>
<keyword evidence="7 10" id="KW-0235">DNA replication</keyword>
<evidence type="ECO:0000256" key="1">
    <source>
        <dbReference type="ARBA" id="ARBA00004496"/>
    </source>
</evidence>
<organism evidence="14 15">
    <name type="scientific">Candidatus Opimibacter skivensis</name>
    <dbReference type="NCBI Taxonomy" id="2982028"/>
    <lineage>
        <taxon>Bacteria</taxon>
        <taxon>Pseudomonadati</taxon>
        <taxon>Bacteroidota</taxon>
        <taxon>Saprospiria</taxon>
        <taxon>Saprospirales</taxon>
        <taxon>Saprospiraceae</taxon>
        <taxon>Candidatus Opimibacter</taxon>
    </lineage>
</organism>
<proteinExistence type="inferred from homology"/>
<keyword evidence="4 10" id="KW-0963">Cytoplasm</keyword>
<dbReference type="InterPro" id="IPR022635">
    <property type="entry name" value="DNA_polIII_beta_C"/>
</dbReference>
<dbReference type="Pfam" id="PF02768">
    <property type="entry name" value="DNA_pol3_beta_3"/>
    <property type="match status" value="1"/>
</dbReference>
<dbReference type="InterPro" id="IPR001001">
    <property type="entry name" value="DNA_polIII_beta"/>
</dbReference>
<evidence type="ECO:0000259" key="13">
    <source>
        <dbReference type="Pfam" id="PF02768"/>
    </source>
</evidence>
<evidence type="ECO:0000256" key="5">
    <source>
        <dbReference type="ARBA" id="ARBA00022679"/>
    </source>
</evidence>
<protein>
    <recommendedName>
        <fullName evidence="3 10">Beta sliding clamp</fullName>
    </recommendedName>
</protein>
<dbReference type="GO" id="GO:0005737">
    <property type="term" value="C:cytoplasm"/>
    <property type="evidence" value="ECO:0007669"/>
    <property type="project" value="UniProtKB-SubCell"/>
</dbReference>
<keyword evidence="9" id="KW-0238">DNA-binding</keyword>
<dbReference type="Pfam" id="PF02767">
    <property type="entry name" value="DNA_pol3_beta_2"/>
    <property type="match status" value="1"/>
</dbReference>
<feature type="domain" description="DNA polymerase III beta sliding clamp central" evidence="12">
    <location>
        <begin position="131"/>
        <end position="241"/>
    </location>
</feature>
<dbReference type="NCBIfam" id="TIGR00663">
    <property type="entry name" value="dnan"/>
    <property type="match status" value="1"/>
</dbReference>